<feature type="domain" description="HTH lacI-type" evidence="5">
    <location>
        <begin position="8"/>
        <end position="62"/>
    </location>
</feature>
<keyword evidence="3 6" id="KW-0238">DNA-binding</keyword>
<dbReference type="Gene3D" id="1.10.260.40">
    <property type="entry name" value="lambda repressor-like DNA-binding domains"/>
    <property type="match status" value="1"/>
</dbReference>
<protein>
    <submittedName>
        <fullName evidence="6">LacI family DNA-binding transcriptional regulator</fullName>
    </submittedName>
</protein>
<dbReference type="PANTHER" id="PTHR30146:SF148">
    <property type="entry name" value="HTH-TYPE TRANSCRIPTIONAL REPRESSOR PURR-RELATED"/>
    <property type="match status" value="1"/>
</dbReference>
<dbReference type="InterPro" id="IPR000843">
    <property type="entry name" value="HTH_LacI"/>
</dbReference>
<keyword evidence="2" id="KW-0805">Transcription regulation</keyword>
<sequence>MSQKKARVTLKQVAEHAGVSRATASLIVRNSPSISEPTREKVLASMEELGYVYDRVAANLRGQTSTTVGLIITDIANPFFNELLVGVHNRLEEDGYTVILGTTFDMEDKQKKLISTMMEHRVGGIILCPVSDSSSINVEELQRWNLPIVTAVREIEGLACDYVGIDYAEGAQMAVEHLINKGHQRIAFVGGNSESSAWQNRKKGYMLAHKKAEIEVDESLIVGSSAERSGGVESIECVLKESDPPSAVFCFNDLVAFGVIEGLRRAGYQPGKDVAVVGFDNVEESATLSYPSLTTISSHAKVIGSKAADLLHQRINNNDVEQQRIILHPDLVIRESS</sequence>
<evidence type="ECO:0000256" key="3">
    <source>
        <dbReference type="ARBA" id="ARBA00023125"/>
    </source>
</evidence>
<keyword evidence="1" id="KW-0678">Repressor</keyword>
<keyword evidence="7" id="KW-1185">Reference proteome</keyword>
<dbReference type="EMBL" id="CP095075">
    <property type="protein sequence ID" value="UOR10225.1"/>
    <property type="molecule type" value="Genomic_DNA"/>
</dbReference>
<organism evidence="6 7">
    <name type="scientific">Halobacillus amylolyticus</name>
    <dbReference type="NCBI Taxonomy" id="2932259"/>
    <lineage>
        <taxon>Bacteria</taxon>
        <taxon>Bacillati</taxon>
        <taxon>Bacillota</taxon>
        <taxon>Bacilli</taxon>
        <taxon>Bacillales</taxon>
        <taxon>Bacillaceae</taxon>
        <taxon>Halobacillus</taxon>
    </lineage>
</organism>
<dbReference type="CDD" id="cd06289">
    <property type="entry name" value="PBP1_MalI-like"/>
    <property type="match status" value="1"/>
</dbReference>
<evidence type="ECO:0000256" key="4">
    <source>
        <dbReference type="ARBA" id="ARBA00023163"/>
    </source>
</evidence>
<dbReference type="InterPro" id="IPR001761">
    <property type="entry name" value="Peripla_BP/Lac1_sug-bd_dom"/>
</dbReference>
<evidence type="ECO:0000313" key="6">
    <source>
        <dbReference type="EMBL" id="UOR10225.1"/>
    </source>
</evidence>
<evidence type="ECO:0000256" key="2">
    <source>
        <dbReference type="ARBA" id="ARBA00023015"/>
    </source>
</evidence>
<evidence type="ECO:0000256" key="1">
    <source>
        <dbReference type="ARBA" id="ARBA00022491"/>
    </source>
</evidence>
<dbReference type="GO" id="GO:0003677">
    <property type="term" value="F:DNA binding"/>
    <property type="evidence" value="ECO:0007669"/>
    <property type="project" value="UniProtKB-KW"/>
</dbReference>
<evidence type="ECO:0000259" key="5">
    <source>
        <dbReference type="PROSITE" id="PS50932"/>
    </source>
</evidence>
<dbReference type="SUPFAM" id="SSF53822">
    <property type="entry name" value="Periplasmic binding protein-like I"/>
    <property type="match status" value="1"/>
</dbReference>
<gene>
    <name evidence="6" type="ORF">MUO15_10880</name>
</gene>
<dbReference type="InterPro" id="IPR028082">
    <property type="entry name" value="Peripla_BP_I"/>
</dbReference>
<dbReference type="CDD" id="cd01392">
    <property type="entry name" value="HTH_LacI"/>
    <property type="match status" value="1"/>
</dbReference>
<dbReference type="Pfam" id="PF00356">
    <property type="entry name" value="LacI"/>
    <property type="match status" value="1"/>
</dbReference>
<dbReference type="RefSeq" id="WP_245029227.1">
    <property type="nucleotide sequence ID" value="NZ_CP095075.1"/>
</dbReference>
<dbReference type="PANTHER" id="PTHR30146">
    <property type="entry name" value="LACI-RELATED TRANSCRIPTIONAL REPRESSOR"/>
    <property type="match status" value="1"/>
</dbReference>
<evidence type="ECO:0000313" key="7">
    <source>
        <dbReference type="Proteomes" id="UP000830326"/>
    </source>
</evidence>
<dbReference type="Gene3D" id="3.40.50.2300">
    <property type="match status" value="2"/>
</dbReference>
<dbReference type="SUPFAM" id="SSF47413">
    <property type="entry name" value="lambda repressor-like DNA-binding domains"/>
    <property type="match status" value="1"/>
</dbReference>
<dbReference type="SMART" id="SM00354">
    <property type="entry name" value="HTH_LACI"/>
    <property type="match status" value="1"/>
</dbReference>
<name>A0ABY4H5V1_9BACI</name>
<dbReference type="Proteomes" id="UP000830326">
    <property type="component" value="Chromosome"/>
</dbReference>
<dbReference type="PROSITE" id="PS50932">
    <property type="entry name" value="HTH_LACI_2"/>
    <property type="match status" value="1"/>
</dbReference>
<dbReference type="InterPro" id="IPR010982">
    <property type="entry name" value="Lambda_DNA-bd_dom_sf"/>
</dbReference>
<keyword evidence="4" id="KW-0804">Transcription</keyword>
<proteinExistence type="predicted"/>
<reference evidence="6" key="1">
    <citation type="submission" date="2022-04" db="EMBL/GenBank/DDBJ databases">
        <title>Halobacillus sp. isolated from saltern.</title>
        <authorList>
            <person name="Won M."/>
            <person name="Lee C.-M."/>
            <person name="Woen H.-Y."/>
            <person name="Kwon S.-W."/>
        </authorList>
    </citation>
    <scope>NUCLEOTIDE SEQUENCE</scope>
    <source>
        <strain evidence="6">SSHM10-5</strain>
    </source>
</reference>
<accession>A0ABY4H5V1</accession>
<dbReference type="Pfam" id="PF00532">
    <property type="entry name" value="Peripla_BP_1"/>
    <property type="match status" value="1"/>
</dbReference>